<evidence type="ECO:0000256" key="1">
    <source>
        <dbReference type="ARBA" id="ARBA00022617"/>
    </source>
</evidence>
<accession>A0A381SGL3</accession>
<evidence type="ECO:0000256" key="3">
    <source>
        <dbReference type="ARBA" id="ARBA00022737"/>
    </source>
</evidence>
<dbReference type="SMART" id="SM00710">
    <property type="entry name" value="PbH1"/>
    <property type="match status" value="7"/>
</dbReference>
<proteinExistence type="predicted"/>
<dbReference type="InterPro" id="IPR022442">
    <property type="entry name" value="SO_2930-like_dom"/>
</dbReference>
<dbReference type="Gene3D" id="2.160.20.10">
    <property type="entry name" value="Single-stranded right-handed beta-helix, Pectin lyase-like"/>
    <property type="match status" value="1"/>
</dbReference>
<dbReference type="InterPro" id="IPR012334">
    <property type="entry name" value="Pectin_lyas_fold"/>
</dbReference>
<evidence type="ECO:0000256" key="4">
    <source>
        <dbReference type="ARBA" id="ARBA00023004"/>
    </source>
</evidence>
<keyword evidence="1" id="KW-0349">Heme</keyword>
<feature type="domain" description="Cytochrome c" evidence="5">
    <location>
        <begin position="408"/>
        <end position="499"/>
    </location>
</feature>
<keyword evidence="2" id="KW-0479">Metal-binding</keyword>
<keyword evidence="3" id="KW-0677">Repeat</keyword>
<protein>
    <recommendedName>
        <fullName evidence="5">Cytochrome c domain-containing protein</fullName>
    </recommendedName>
</protein>
<evidence type="ECO:0000259" key="5">
    <source>
        <dbReference type="PROSITE" id="PS51007"/>
    </source>
</evidence>
<dbReference type="InterPro" id="IPR039448">
    <property type="entry name" value="Beta_helix"/>
</dbReference>
<dbReference type="SUPFAM" id="SSF51126">
    <property type="entry name" value="Pectin lyase-like"/>
    <property type="match status" value="1"/>
</dbReference>
<sequence length="500" mass="54939">MKKPNKWLSLAAVLVLFSAGLWVGRMMYKTQSTPPPPPTYFRSPAEPDTAGAAVDVQTSVSRTIIDVRNGEFIQAAVAQAQPGDLIRVYPGTYKETVYIDKENISLQGVILEGKWPTLDGEKELNDAFLYSGNNILIENFKIINYKGNGVMGQAGNNFVIRNNWVIDAGVYGIFPQFGKNGLIEYNILTGIEDAAIYVGMCDNIDVRHNEVFGNVAGIEIENSRHALVENNHCYNNTGGILIFITPGLPIKSCYDVIIRDNFVNDNNHVNFGAPGSLVAGIPQGTGILVMAADQVIIENNIISGNDNAGITITDLDYGANTANDPEVEPNPDRLLILENFMINNGNSPVGELKAIMMTQLSTRGPDIVAVGGGTGSCIANKDRYRTFGLGQWAQCQETTTRAVQTYMLDTPVSPREFSEKERVKMAYYGICSGCHAYKVRMVGPPTLVIQALYQNNPQGIADYIIKPEHKREDFPEMPPQNYLSEDLRLALAEYLLTVKN</sequence>
<dbReference type="InterPro" id="IPR011050">
    <property type="entry name" value="Pectin_lyase_fold/virulence"/>
</dbReference>
<dbReference type="EMBL" id="UINC01003006">
    <property type="protein sequence ID" value="SVA02451.1"/>
    <property type="molecule type" value="Genomic_DNA"/>
</dbReference>
<gene>
    <name evidence="6" type="ORF">METZ01_LOCUS55305</name>
</gene>
<dbReference type="Pfam" id="PF13229">
    <property type="entry name" value="Beta_helix"/>
    <property type="match status" value="1"/>
</dbReference>
<dbReference type="InterPro" id="IPR036909">
    <property type="entry name" value="Cyt_c-like_dom_sf"/>
</dbReference>
<reference evidence="6" key="1">
    <citation type="submission" date="2018-05" db="EMBL/GenBank/DDBJ databases">
        <authorList>
            <person name="Lanie J.A."/>
            <person name="Ng W.-L."/>
            <person name="Kazmierczak K.M."/>
            <person name="Andrzejewski T.M."/>
            <person name="Davidsen T.M."/>
            <person name="Wayne K.J."/>
            <person name="Tettelin H."/>
            <person name="Glass J.I."/>
            <person name="Rusch D."/>
            <person name="Podicherti R."/>
            <person name="Tsui H.-C.T."/>
            <person name="Winkler M.E."/>
        </authorList>
    </citation>
    <scope>NUCLEOTIDE SEQUENCE</scope>
</reference>
<dbReference type="SUPFAM" id="SSF46626">
    <property type="entry name" value="Cytochrome c"/>
    <property type="match status" value="1"/>
</dbReference>
<dbReference type="GO" id="GO:0046872">
    <property type="term" value="F:metal ion binding"/>
    <property type="evidence" value="ECO:0007669"/>
    <property type="project" value="UniProtKB-KW"/>
</dbReference>
<dbReference type="PANTHER" id="PTHR22990:SF15">
    <property type="entry name" value="F-BOX ONLY PROTEIN 10"/>
    <property type="match status" value="1"/>
</dbReference>
<dbReference type="NCBIfam" id="TIGR03805">
    <property type="entry name" value="beta_helix_1"/>
    <property type="match status" value="1"/>
</dbReference>
<dbReference type="InterPro" id="IPR051550">
    <property type="entry name" value="SCF-Subunits/Alg-Epimerases"/>
</dbReference>
<name>A0A381SGL3_9ZZZZ</name>
<dbReference type="PANTHER" id="PTHR22990">
    <property type="entry name" value="F-BOX ONLY PROTEIN"/>
    <property type="match status" value="1"/>
</dbReference>
<evidence type="ECO:0000313" key="6">
    <source>
        <dbReference type="EMBL" id="SVA02451.1"/>
    </source>
</evidence>
<evidence type="ECO:0000256" key="2">
    <source>
        <dbReference type="ARBA" id="ARBA00022723"/>
    </source>
</evidence>
<dbReference type="PROSITE" id="PS51007">
    <property type="entry name" value="CYTC"/>
    <property type="match status" value="1"/>
</dbReference>
<dbReference type="GO" id="GO:0020037">
    <property type="term" value="F:heme binding"/>
    <property type="evidence" value="ECO:0007669"/>
    <property type="project" value="InterPro"/>
</dbReference>
<dbReference type="Gene3D" id="1.10.760.10">
    <property type="entry name" value="Cytochrome c-like domain"/>
    <property type="match status" value="1"/>
</dbReference>
<dbReference type="AlphaFoldDB" id="A0A381SGL3"/>
<keyword evidence="4" id="KW-0408">Iron</keyword>
<dbReference type="InterPro" id="IPR009056">
    <property type="entry name" value="Cyt_c-like_dom"/>
</dbReference>
<dbReference type="InterPro" id="IPR006626">
    <property type="entry name" value="PbH1"/>
</dbReference>
<organism evidence="6">
    <name type="scientific">marine metagenome</name>
    <dbReference type="NCBI Taxonomy" id="408172"/>
    <lineage>
        <taxon>unclassified sequences</taxon>
        <taxon>metagenomes</taxon>
        <taxon>ecological metagenomes</taxon>
    </lineage>
</organism>
<dbReference type="GO" id="GO:0009055">
    <property type="term" value="F:electron transfer activity"/>
    <property type="evidence" value="ECO:0007669"/>
    <property type="project" value="InterPro"/>
</dbReference>